<name>A0A8S1EQM3_9PELO</name>
<dbReference type="EMBL" id="CADEPM010000005">
    <property type="protein sequence ID" value="CAB3405932.1"/>
    <property type="molecule type" value="Genomic_DNA"/>
</dbReference>
<sequence>MTHKVHESQITLASRNVCPSRAVPLSTRQIFAFSTILAIYSFVYLIYAQHHALLFYVMTGVIVTYILFVYISGIAAVLYMVVYDYDIDEKIPGEKYDIEESAM</sequence>
<keyword evidence="1" id="KW-1133">Transmembrane helix</keyword>
<feature type="transmembrane region" description="Helical" evidence="1">
    <location>
        <begin position="30"/>
        <end position="47"/>
    </location>
</feature>
<gene>
    <name evidence="2" type="ORF">CBOVIS_LOCUS8071</name>
</gene>
<evidence type="ECO:0000313" key="3">
    <source>
        <dbReference type="Proteomes" id="UP000494206"/>
    </source>
</evidence>
<keyword evidence="1" id="KW-0812">Transmembrane</keyword>
<evidence type="ECO:0000256" key="1">
    <source>
        <dbReference type="SAM" id="Phobius"/>
    </source>
</evidence>
<keyword evidence="1" id="KW-0472">Membrane</keyword>
<organism evidence="2 3">
    <name type="scientific">Caenorhabditis bovis</name>
    <dbReference type="NCBI Taxonomy" id="2654633"/>
    <lineage>
        <taxon>Eukaryota</taxon>
        <taxon>Metazoa</taxon>
        <taxon>Ecdysozoa</taxon>
        <taxon>Nematoda</taxon>
        <taxon>Chromadorea</taxon>
        <taxon>Rhabditida</taxon>
        <taxon>Rhabditina</taxon>
        <taxon>Rhabditomorpha</taxon>
        <taxon>Rhabditoidea</taxon>
        <taxon>Rhabditidae</taxon>
        <taxon>Peloderinae</taxon>
        <taxon>Caenorhabditis</taxon>
    </lineage>
</organism>
<evidence type="ECO:0000313" key="2">
    <source>
        <dbReference type="EMBL" id="CAB3405932.1"/>
    </source>
</evidence>
<protein>
    <submittedName>
        <fullName evidence="2">Uncharacterized protein</fullName>
    </submittedName>
</protein>
<proteinExistence type="predicted"/>
<feature type="transmembrane region" description="Helical" evidence="1">
    <location>
        <begin position="53"/>
        <end position="82"/>
    </location>
</feature>
<dbReference type="OrthoDB" id="5855915at2759"/>
<keyword evidence="3" id="KW-1185">Reference proteome</keyword>
<reference evidence="2 3" key="1">
    <citation type="submission" date="2020-04" db="EMBL/GenBank/DDBJ databases">
        <authorList>
            <person name="Laetsch R D."/>
            <person name="Stevens L."/>
            <person name="Kumar S."/>
            <person name="Blaxter L. M."/>
        </authorList>
    </citation>
    <scope>NUCLEOTIDE SEQUENCE [LARGE SCALE GENOMIC DNA]</scope>
</reference>
<dbReference type="Proteomes" id="UP000494206">
    <property type="component" value="Unassembled WGS sequence"/>
</dbReference>
<dbReference type="AlphaFoldDB" id="A0A8S1EQM3"/>
<accession>A0A8S1EQM3</accession>
<comment type="caution">
    <text evidence="2">The sequence shown here is derived from an EMBL/GenBank/DDBJ whole genome shotgun (WGS) entry which is preliminary data.</text>
</comment>